<evidence type="ECO:0000313" key="2">
    <source>
        <dbReference type="Proteomes" id="UP000050525"/>
    </source>
</evidence>
<reference evidence="1 2" key="1">
    <citation type="journal article" date="2012" name="Genome Biol.">
        <title>Sequencing three crocodilian genomes to illuminate the evolution of archosaurs and amniotes.</title>
        <authorList>
            <person name="St John J.A."/>
            <person name="Braun E.L."/>
            <person name="Isberg S.R."/>
            <person name="Miles L.G."/>
            <person name="Chong A.Y."/>
            <person name="Gongora J."/>
            <person name="Dalzell P."/>
            <person name="Moran C."/>
            <person name="Bed'hom B."/>
            <person name="Abzhanov A."/>
            <person name="Burgess S.C."/>
            <person name="Cooksey A.M."/>
            <person name="Castoe T.A."/>
            <person name="Crawford N.G."/>
            <person name="Densmore L.D."/>
            <person name="Drew J.C."/>
            <person name="Edwards S.V."/>
            <person name="Faircloth B.C."/>
            <person name="Fujita M.K."/>
            <person name="Greenwold M.J."/>
            <person name="Hoffmann F.G."/>
            <person name="Howard J.M."/>
            <person name="Iguchi T."/>
            <person name="Janes D.E."/>
            <person name="Khan S.Y."/>
            <person name="Kohno S."/>
            <person name="de Koning A.J."/>
            <person name="Lance S.L."/>
            <person name="McCarthy F.M."/>
            <person name="McCormack J.E."/>
            <person name="Merchant M.E."/>
            <person name="Peterson D.G."/>
            <person name="Pollock D.D."/>
            <person name="Pourmand N."/>
            <person name="Raney B.J."/>
            <person name="Roessler K.A."/>
            <person name="Sanford J.R."/>
            <person name="Sawyer R.H."/>
            <person name="Schmidt C.J."/>
            <person name="Triplett E.W."/>
            <person name="Tuberville T.D."/>
            <person name="Venegas-Anaya M."/>
            <person name="Howard J.T."/>
            <person name="Jarvis E.D."/>
            <person name="Guillette L.J.Jr."/>
            <person name="Glenn T.C."/>
            <person name="Green R.E."/>
            <person name="Ray D.A."/>
        </authorList>
    </citation>
    <scope>NUCLEOTIDE SEQUENCE [LARGE SCALE GENOMIC DNA]</scope>
    <source>
        <strain evidence="1">KSC_2009_1</strain>
    </source>
</reference>
<comment type="caution">
    <text evidence="1">The sequence shown here is derived from an EMBL/GenBank/DDBJ whole genome shotgun (WGS) entry which is preliminary data.</text>
</comment>
<name>A0A151MNC9_ALLMI</name>
<protein>
    <submittedName>
        <fullName evidence="1">Uncharacterized protein</fullName>
    </submittedName>
</protein>
<dbReference type="EMBL" id="AKHW03005657">
    <property type="protein sequence ID" value="KYO26032.1"/>
    <property type="molecule type" value="Genomic_DNA"/>
</dbReference>
<dbReference type="Proteomes" id="UP000050525">
    <property type="component" value="Unassembled WGS sequence"/>
</dbReference>
<gene>
    <name evidence="1" type="ORF">Y1Q_0003798</name>
</gene>
<organism evidence="1 2">
    <name type="scientific">Alligator mississippiensis</name>
    <name type="common">American alligator</name>
    <dbReference type="NCBI Taxonomy" id="8496"/>
    <lineage>
        <taxon>Eukaryota</taxon>
        <taxon>Metazoa</taxon>
        <taxon>Chordata</taxon>
        <taxon>Craniata</taxon>
        <taxon>Vertebrata</taxon>
        <taxon>Euteleostomi</taxon>
        <taxon>Archelosauria</taxon>
        <taxon>Archosauria</taxon>
        <taxon>Crocodylia</taxon>
        <taxon>Alligatoridae</taxon>
        <taxon>Alligatorinae</taxon>
        <taxon>Alligator</taxon>
    </lineage>
</organism>
<accession>A0A151MNC9</accession>
<evidence type="ECO:0000313" key="1">
    <source>
        <dbReference type="EMBL" id="KYO26032.1"/>
    </source>
</evidence>
<keyword evidence="2" id="KW-1185">Reference proteome</keyword>
<dbReference type="AlphaFoldDB" id="A0A151MNC9"/>
<sequence length="96" mass="10912">MFFPLALCFLYRPSKEEIGLKVGDLFLAKRASGCLGGFMRKIEKHRCLSAHPVKQHTQFHPPGPEVKEMQKQKIKWEAPGVKSLSFLGTIQMKSIK</sequence>
<proteinExistence type="predicted"/>